<evidence type="ECO:0008006" key="3">
    <source>
        <dbReference type="Google" id="ProtNLM"/>
    </source>
</evidence>
<dbReference type="Gene3D" id="3.80.10.10">
    <property type="entry name" value="Ribonuclease Inhibitor"/>
    <property type="match status" value="1"/>
</dbReference>
<accession>A0A165EMC7</accession>
<proteinExistence type="predicted"/>
<dbReference type="Proteomes" id="UP000076871">
    <property type="component" value="Unassembled WGS sequence"/>
</dbReference>
<gene>
    <name evidence="1" type="ORF">LAESUDRAFT_812039</name>
</gene>
<dbReference type="GeneID" id="63831397"/>
<dbReference type="AlphaFoldDB" id="A0A165EMC7"/>
<dbReference type="EMBL" id="KV427619">
    <property type="protein sequence ID" value="KZT07361.1"/>
    <property type="molecule type" value="Genomic_DNA"/>
</dbReference>
<dbReference type="InterPro" id="IPR032675">
    <property type="entry name" value="LRR_dom_sf"/>
</dbReference>
<keyword evidence="2" id="KW-1185">Reference proteome</keyword>
<sequence length="423" mass="47518">MSFNHLANETIQQIADDLSSEDAINLSATCTTLRAIGLRSALRKYAAPCYKFDKFIAFAECVLSKHSSDSKRATYLRSLKLYNPIIFHSCSFRAEWAQALIRLLQDATSLREFSICYWQKISVWCPAIGTALSNARSLERIELHGMILRANAPISLHHFPSSLHTLCLAQTHVPDVGYLPSLLAIIASLPHLHTLELKDVSVAANVDMSFGVPHISLSVRRLVVGWCCMPIIPFVRTFPNVRSATLLHLRDILLLDMHESTGPSLPAARWEYLESIQTDAWFADLIGEVATCVKDLRLDFPYPGTIPGSPSASVVKVWQLCPDYYNYASRVYPERDCQQWMVPAVQTIAKLNISHLQFHFAPSDTERPVRGTSKSNSTETPRLSERYFTGLICAARMLPTLQTVELLVNGGEMGEIERRSWRL</sequence>
<reference evidence="1 2" key="1">
    <citation type="journal article" date="2016" name="Mol. Biol. Evol.">
        <title>Comparative Genomics of Early-Diverging Mushroom-Forming Fungi Provides Insights into the Origins of Lignocellulose Decay Capabilities.</title>
        <authorList>
            <person name="Nagy L.G."/>
            <person name="Riley R."/>
            <person name="Tritt A."/>
            <person name="Adam C."/>
            <person name="Daum C."/>
            <person name="Floudas D."/>
            <person name="Sun H."/>
            <person name="Yadav J.S."/>
            <person name="Pangilinan J."/>
            <person name="Larsson K.H."/>
            <person name="Matsuura K."/>
            <person name="Barry K."/>
            <person name="Labutti K."/>
            <person name="Kuo R."/>
            <person name="Ohm R.A."/>
            <person name="Bhattacharya S.S."/>
            <person name="Shirouzu T."/>
            <person name="Yoshinaga Y."/>
            <person name="Martin F.M."/>
            <person name="Grigoriev I.V."/>
            <person name="Hibbett D.S."/>
        </authorList>
    </citation>
    <scope>NUCLEOTIDE SEQUENCE [LARGE SCALE GENOMIC DNA]</scope>
    <source>
        <strain evidence="1 2">93-53</strain>
    </source>
</reference>
<dbReference type="RefSeq" id="XP_040765101.1">
    <property type="nucleotide sequence ID" value="XM_040914370.1"/>
</dbReference>
<organism evidence="1 2">
    <name type="scientific">Laetiporus sulphureus 93-53</name>
    <dbReference type="NCBI Taxonomy" id="1314785"/>
    <lineage>
        <taxon>Eukaryota</taxon>
        <taxon>Fungi</taxon>
        <taxon>Dikarya</taxon>
        <taxon>Basidiomycota</taxon>
        <taxon>Agaricomycotina</taxon>
        <taxon>Agaricomycetes</taxon>
        <taxon>Polyporales</taxon>
        <taxon>Laetiporus</taxon>
    </lineage>
</organism>
<protein>
    <recommendedName>
        <fullName evidence="3">F-box domain-containing protein</fullName>
    </recommendedName>
</protein>
<dbReference type="InParanoid" id="A0A165EMC7"/>
<evidence type="ECO:0000313" key="2">
    <source>
        <dbReference type="Proteomes" id="UP000076871"/>
    </source>
</evidence>
<evidence type="ECO:0000313" key="1">
    <source>
        <dbReference type="EMBL" id="KZT07361.1"/>
    </source>
</evidence>
<name>A0A165EMC7_9APHY</name>
<dbReference type="SUPFAM" id="SSF52047">
    <property type="entry name" value="RNI-like"/>
    <property type="match status" value="1"/>
</dbReference>